<reference evidence="3" key="1">
    <citation type="submission" date="2021-05" db="EMBL/GenBank/DDBJ databases">
        <authorList>
            <person name="Alioto T."/>
            <person name="Alioto T."/>
            <person name="Gomez Garrido J."/>
        </authorList>
    </citation>
    <scope>NUCLEOTIDE SEQUENCE</scope>
</reference>
<dbReference type="PANTHER" id="PTHR31921">
    <property type="entry name" value="PROTEIN DPCD"/>
    <property type="match status" value="1"/>
</dbReference>
<organism evidence="3">
    <name type="scientific">Cacopsylla melanoneura</name>
    <dbReference type="NCBI Taxonomy" id="428564"/>
    <lineage>
        <taxon>Eukaryota</taxon>
        <taxon>Metazoa</taxon>
        <taxon>Ecdysozoa</taxon>
        <taxon>Arthropoda</taxon>
        <taxon>Hexapoda</taxon>
        <taxon>Insecta</taxon>
        <taxon>Pterygota</taxon>
        <taxon>Neoptera</taxon>
        <taxon>Paraneoptera</taxon>
        <taxon>Hemiptera</taxon>
        <taxon>Sternorrhyncha</taxon>
        <taxon>Psylloidea</taxon>
        <taxon>Psyllidae</taxon>
        <taxon>Psyllinae</taxon>
        <taxon>Cacopsylla</taxon>
    </lineage>
</organism>
<dbReference type="PRINTS" id="PR02065">
    <property type="entry name" value="PROTEINDPCD"/>
</dbReference>
<evidence type="ECO:0000256" key="1">
    <source>
        <dbReference type="ARBA" id="ARBA00010597"/>
    </source>
</evidence>
<name>A0A8D8X5W0_9HEMI</name>
<dbReference type="InterPro" id="IPR026224">
    <property type="entry name" value="DPCD"/>
</dbReference>
<dbReference type="PANTHER" id="PTHR31921:SF1">
    <property type="entry name" value="PROTEIN DPCD"/>
    <property type="match status" value="1"/>
</dbReference>
<dbReference type="EMBL" id="HBUF01269526">
    <property type="protein sequence ID" value="CAG6684857.1"/>
    <property type="molecule type" value="Transcribed_RNA"/>
</dbReference>
<evidence type="ECO:0000313" key="3">
    <source>
        <dbReference type="EMBL" id="CAG6684857.1"/>
    </source>
</evidence>
<accession>A0A8D8X5W0</accession>
<comment type="similarity">
    <text evidence="1">Belongs to the DPCD family.</text>
</comment>
<proteinExistence type="inferred from homology"/>
<evidence type="ECO:0000256" key="2">
    <source>
        <dbReference type="ARBA" id="ARBA00020330"/>
    </source>
</evidence>
<dbReference type="Pfam" id="PF14913">
    <property type="entry name" value="DPCD"/>
    <property type="match status" value="1"/>
</dbReference>
<sequence>MAEEYDVKTKQLTRRAWRNKSNIHKDPNHWETELGEEIPSSTANVFTSMMRESSNSPYVIKKMEKEFIEWRIRNLSYPLNNYLLDFNEEDNLKISTKNKKYYKVLPLLELHRLNLKPDKKLLSYKHEFNSLIIRYRKPTELIRMESKVYEMVRGLKMVNNKQDLPCKPS</sequence>
<protein>
    <recommendedName>
        <fullName evidence="2">Protein DPCD</fullName>
    </recommendedName>
</protein>
<dbReference type="AlphaFoldDB" id="A0A8D8X5W0"/>